<feature type="compositionally biased region" description="Acidic residues" evidence="9">
    <location>
        <begin position="54"/>
        <end position="69"/>
    </location>
</feature>
<evidence type="ECO:0000313" key="12">
    <source>
        <dbReference type="EMBL" id="PKI84486.1"/>
    </source>
</evidence>
<dbReference type="Pfam" id="PF00628">
    <property type="entry name" value="PHD"/>
    <property type="match status" value="1"/>
</dbReference>
<dbReference type="SMART" id="SM00249">
    <property type="entry name" value="PHD"/>
    <property type="match status" value="1"/>
</dbReference>
<dbReference type="SMART" id="SM00510">
    <property type="entry name" value="TFS2M"/>
    <property type="match status" value="1"/>
</dbReference>
<dbReference type="InterPro" id="IPR001965">
    <property type="entry name" value="Znf_PHD"/>
</dbReference>
<evidence type="ECO:0000256" key="5">
    <source>
        <dbReference type="ARBA" id="ARBA00022771"/>
    </source>
</evidence>
<accession>A0A2N1JD65</accession>
<dbReference type="OrthoDB" id="436852at2759"/>
<feature type="compositionally biased region" description="Basic residues" evidence="9">
    <location>
        <begin position="171"/>
        <end position="183"/>
    </location>
</feature>
<feature type="domain" description="TFIIS central" evidence="11">
    <location>
        <begin position="190"/>
        <end position="311"/>
    </location>
</feature>
<dbReference type="GO" id="GO:0006368">
    <property type="term" value="P:transcription elongation by RNA polymerase II"/>
    <property type="evidence" value="ECO:0007669"/>
    <property type="project" value="TreeGrafter"/>
</dbReference>
<evidence type="ECO:0000256" key="6">
    <source>
        <dbReference type="ARBA" id="ARBA00022833"/>
    </source>
</evidence>
<comment type="similarity">
    <text evidence="2">Belongs to the BYE1 family.</text>
</comment>
<evidence type="ECO:0000256" key="3">
    <source>
        <dbReference type="ARBA" id="ARBA00021616"/>
    </source>
</evidence>
<feature type="region of interest" description="Disordered" evidence="9">
    <location>
        <begin position="437"/>
        <end position="463"/>
    </location>
</feature>
<evidence type="ECO:0000256" key="4">
    <source>
        <dbReference type="ARBA" id="ARBA00022723"/>
    </source>
</evidence>
<dbReference type="InterPro" id="IPR003618">
    <property type="entry name" value="TFIIS_cen_dom"/>
</dbReference>
<dbReference type="PROSITE" id="PS01359">
    <property type="entry name" value="ZF_PHD_1"/>
    <property type="match status" value="1"/>
</dbReference>
<proteinExistence type="inferred from homology"/>
<dbReference type="GO" id="GO:0031564">
    <property type="term" value="P:transcription antitermination"/>
    <property type="evidence" value="ECO:0007669"/>
    <property type="project" value="TreeGrafter"/>
</dbReference>
<feature type="region of interest" description="Disordered" evidence="9">
    <location>
        <begin position="118"/>
        <end position="186"/>
    </location>
</feature>
<feature type="compositionally biased region" description="Basic and acidic residues" evidence="9">
    <location>
        <begin position="346"/>
        <end position="356"/>
    </location>
</feature>
<dbReference type="GO" id="GO:0006362">
    <property type="term" value="P:transcription elongation by RNA polymerase I"/>
    <property type="evidence" value="ECO:0007669"/>
    <property type="project" value="TreeGrafter"/>
</dbReference>
<dbReference type="InterPro" id="IPR036575">
    <property type="entry name" value="TFIIS_cen_dom_sf"/>
</dbReference>
<dbReference type="CDD" id="cd15552">
    <property type="entry name" value="PHD_PHF3_like"/>
    <property type="match status" value="1"/>
</dbReference>
<gene>
    <name evidence="12" type="ORF">MVES_001482</name>
</gene>
<evidence type="ECO:0000313" key="13">
    <source>
        <dbReference type="Proteomes" id="UP000232875"/>
    </source>
</evidence>
<dbReference type="InterPro" id="IPR013083">
    <property type="entry name" value="Znf_RING/FYVE/PHD"/>
</dbReference>
<name>A0A2N1JD65_9BASI</name>
<dbReference type="Proteomes" id="UP000232875">
    <property type="component" value="Unassembled WGS sequence"/>
</dbReference>
<dbReference type="CDD" id="cd21538">
    <property type="entry name" value="SPOC_TFIIS"/>
    <property type="match status" value="1"/>
</dbReference>
<feature type="compositionally biased region" description="Pro residues" evidence="9">
    <location>
        <begin position="716"/>
        <end position="751"/>
    </location>
</feature>
<dbReference type="InterPro" id="IPR019786">
    <property type="entry name" value="Zinc_finger_PHD-type_CS"/>
</dbReference>
<organism evidence="12 13">
    <name type="scientific">Malassezia vespertilionis</name>
    <dbReference type="NCBI Taxonomy" id="2020962"/>
    <lineage>
        <taxon>Eukaryota</taxon>
        <taxon>Fungi</taxon>
        <taxon>Dikarya</taxon>
        <taxon>Basidiomycota</taxon>
        <taxon>Ustilaginomycotina</taxon>
        <taxon>Malasseziomycetes</taxon>
        <taxon>Malasseziales</taxon>
        <taxon>Malasseziaceae</taxon>
        <taxon>Malassezia</taxon>
    </lineage>
</organism>
<protein>
    <recommendedName>
        <fullName evidence="3">Transcription factor BYE1</fullName>
    </recommendedName>
</protein>
<keyword evidence="6" id="KW-0862">Zinc</keyword>
<feature type="compositionally biased region" description="Basic and acidic residues" evidence="9">
    <location>
        <begin position="307"/>
        <end position="328"/>
    </location>
</feature>
<dbReference type="GO" id="GO:0001139">
    <property type="term" value="F:RNA polymerase II complex recruiting activity"/>
    <property type="evidence" value="ECO:0007669"/>
    <property type="project" value="TreeGrafter"/>
</dbReference>
<feature type="compositionally biased region" description="Basic residues" evidence="9">
    <location>
        <begin position="816"/>
        <end position="826"/>
    </location>
</feature>
<dbReference type="InterPro" id="IPR019787">
    <property type="entry name" value="Znf_PHD-finger"/>
</dbReference>
<dbReference type="SUPFAM" id="SSF46942">
    <property type="entry name" value="Elongation factor TFIIS domain 2"/>
    <property type="match status" value="1"/>
</dbReference>
<dbReference type="Pfam" id="PF07744">
    <property type="entry name" value="SPOC"/>
    <property type="match status" value="1"/>
</dbReference>
<dbReference type="PANTHER" id="PTHR11477:SF0">
    <property type="entry name" value="IP08861P-RELATED"/>
    <property type="match status" value="1"/>
</dbReference>
<sequence length="826" mass="90659">MASDTDGANPRRGTRSKRPAQRYMPEPTGSQDAASIRADTLPTEAKKRRRALPSEEEEKEEEEEEEEDDKVYCVCRKQDNGSPMICCSVCGEWYHLKCMGLSKRVADAMDEYVCDPCEKSTSVGETRSKDENEDEFKEEDAQEDEGVDDDAYEKASSDENERPTRNVAPRRAARAAVSRKRAKTSTTDPVRVHVLTTFTSIFTPLFAAHDAEQAREKANIYAEELEHELHAMLGNKEKGRLYKERFRTLSFNLKDQRNTSLHRRITSNALSATELAHLNNEELANDTIRVATEKAKRDALQQSVLREQADGPARKITHKGEVDIERENAPYAPPQAVEEPAPAKQEAPEQESKEPEAASATPSPPKTHPSLDFARAWKDAVHSPRNQESAPTDTFDFDFDTTYTPAPEPEADALADGAREANDASGDADTYIDSFLDDPGASVQDAPLAKSTTPPGTPPPNALGRVRHAKPRAVPLEAQPVVWDGVVTMPEFTSAYVHARQLSAPLYKPDSPLWPAIFAGTECMVEGRLPDRTAIDYLLQVRHSPRNDTLLLVLDAGGDIDAPERHHETNDTLHSSASLDKLVHYFADKNRFGVLTSAPGTQGTLVKDFYIAPLRAHTEVPDWVYALRPDGLGKKWHASRPANILLVVLVFFKSALETQLREPHAFAPAPAPVRPPAPAPVHAPNAPTPVALDALLNVNPDAIQNLLSTLGNARPPGAPPGVVPFPPPMRPPPIEHQSIPPPGVPPPPPMARPMRAWGPSAPPGESRGPPLPWDAPRPPFPGYGLPEAPPGFNTSRGGWYGGNTDRSSTSPYNGPRKQHGGRRRER</sequence>
<dbReference type="SUPFAM" id="SSF57903">
    <property type="entry name" value="FYVE/PHD zinc finger"/>
    <property type="match status" value="1"/>
</dbReference>
<feature type="compositionally biased region" description="Basic and acidic residues" evidence="9">
    <location>
        <begin position="152"/>
        <end position="164"/>
    </location>
</feature>
<dbReference type="GO" id="GO:0008270">
    <property type="term" value="F:zinc ion binding"/>
    <property type="evidence" value="ECO:0007669"/>
    <property type="project" value="UniProtKB-KW"/>
</dbReference>
<keyword evidence="4" id="KW-0479">Metal-binding</keyword>
<evidence type="ECO:0000256" key="7">
    <source>
        <dbReference type="ARBA" id="ARBA00023242"/>
    </source>
</evidence>
<keyword evidence="13" id="KW-1185">Reference proteome</keyword>
<evidence type="ECO:0000259" key="11">
    <source>
        <dbReference type="PROSITE" id="PS51321"/>
    </source>
</evidence>
<dbReference type="GO" id="GO:0000977">
    <property type="term" value="F:RNA polymerase II transcription regulatory region sequence-specific DNA binding"/>
    <property type="evidence" value="ECO:0007669"/>
    <property type="project" value="TreeGrafter"/>
</dbReference>
<dbReference type="Pfam" id="PF07500">
    <property type="entry name" value="TFIIS_M"/>
    <property type="match status" value="1"/>
</dbReference>
<evidence type="ECO:0000256" key="9">
    <source>
        <dbReference type="SAM" id="MobiDB-lite"/>
    </source>
</evidence>
<feature type="region of interest" description="Disordered" evidence="9">
    <location>
        <begin position="302"/>
        <end position="410"/>
    </location>
</feature>
<dbReference type="AlphaFoldDB" id="A0A2N1JD65"/>
<reference evidence="12 13" key="1">
    <citation type="submission" date="2017-10" db="EMBL/GenBank/DDBJ databases">
        <title>A novel species of cold-tolerant Malassezia isolated from bats.</title>
        <authorList>
            <person name="Lorch J.M."/>
            <person name="Palmer J.M."/>
            <person name="Vanderwolf K.J."/>
            <person name="Schmidt K.Z."/>
            <person name="Verant M.L."/>
            <person name="Weller T.J."/>
            <person name="Blehert D.S."/>
        </authorList>
    </citation>
    <scope>NUCLEOTIDE SEQUENCE [LARGE SCALE GENOMIC DNA]</scope>
    <source>
        <strain evidence="12 13">NWHC:44797-103</strain>
    </source>
</reference>
<dbReference type="Gene3D" id="3.30.40.10">
    <property type="entry name" value="Zinc/RING finger domain, C3HC4 (zinc finger)"/>
    <property type="match status" value="1"/>
</dbReference>
<comment type="function">
    <text evidence="1">Negative regulator of transcription elongation.</text>
</comment>
<keyword evidence="5 8" id="KW-0863">Zinc-finger</keyword>
<dbReference type="PROSITE" id="PS50016">
    <property type="entry name" value="ZF_PHD_2"/>
    <property type="match status" value="1"/>
</dbReference>
<evidence type="ECO:0000256" key="1">
    <source>
        <dbReference type="ARBA" id="ARBA00002311"/>
    </source>
</evidence>
<feature type="compositionally biased region" description="Acidic residues" evidence="9">
    <location>
        <begin position="131"/>
        <end position="151"/>
    </location>
</feature>
<feature type="region of interest" description="Disordered" evidence="9">
    <location>
        <begin position="1"/>
        <end position="70"/>
    </location>
</feature>
<evidence type="ECO:0000256" key="2">
    <source>
        <dbReference type="ARBA" id="ARBA00011050"/>
    </source>
</evidence>
<keyword evidence="7" id="KW-0539">Nucleus</keyword>
<feature type="compositionally biased region" description="Pro residues" evidence="9">
    <location>
        <begin position="769"/>
        <end position="781"/>
    </location>
</feature>
<feature type="compositionally biased region" description="Low complexity" evidence="9">
    <location>
        <begin position="334"/>
        <end position="345"/>
    </location>
</feature>
<dbReference type="PANTHER" id="PTHR11477">
    <property type="entry name" value="TRANSCRIPTION FACTOR S-II ZINC FINGER DOMAIN-CONTAINING PROTEIN"/>
    <property type="match status" value="1"/>
</dbReference>
<dbReference type="Gene3D" id="1.10.472.30">
    <property type="entry name" value="Transcription elongation factor S-II, central domain"/>
    <property type="match status" value="1"/>
</dbReference>
<feature type="region of interest" description="Disordered" evidence="9">
    <location>
        <begin position="711"/>
        <end position="826"/>
    </location>
</feature>
<dbReference type="EMBL" id="KZ454989">
    <property type="protein sequence ID" value="PKI84486.1"/>
    <property type="molecule type" value="Genomic_DNA"/>
</dbReference>
<evidence type="ECO:0000256" key="8">
    <source>
        <dbReference type="PROSITE-ProRule" id="PRU00146"/>
    </source>
</evidence>
<dbReference type="STRING" id="2020962.A0A2N1JD65"/>
<dbReference type="GO" id="GO:0031440">
    <property type="term" value="P:regulation of mRNA 3'-end processing"/>
    <property type="evidence" value="ECO:0007669"/>
    <property type="project" value="TreeGrafter"/>
</dbReference>
<dbReference type="PROSITE" id="PS51321">
    <property type="entry name" value="TFIIS_CENTRAL"/>
    <property type="match status" value="1"/>
</dbReference>
<evidence type="ECO:0000259" key="10">
    <source>
        <dbReference type="PROSITE" id="PS50016"/>
    </source>
</evidence>
<dbReference type="GO" id="GO:0005634">
    <property type="term" value="C:nucleus"/>
    <property type="evidence" value="ECO:0007669"/>
    <property type="project" value="TreeGrafter"/>
</dbReference>
<dbReference type="InterPro" id="IPR012921">
    <property type="entry name" value="SPOC_C"/>
</dbReference>
<dbReference type="InterPro" id="IPR011011">
    <property type="entry name" value="Znf_FYVE_PHD"/>
</dbReference>
<feature type="domain" description="PHD-type" evidence="10">
    <location>
        <begin position="70"/>
        <end position="120"/>
    </location>
</feature>